<proteinExistence type="predicted"/>
<reference evidence="2 3" key="1">
    <citation type="journal article" date="2016" name="Nat. Commun.">
        <title>Thousands of microbial genomes shed light on interconnected biogeochemical processes in an aquifer system.</title>
        <authorList>
            <person name="Anantharaman K."/>
            <person name="Brown C.T."/>
            <person name="Hug L.A."/>
            <person name="Sharon I."/>
            <person name="Castelle C.J."/>
            <person name="Probst A.J."/>
            <person name="Thomas B.C."/>
            <person name="Singh A."/>
            <person name="Wilkins M.J."/>
            <person name="Karaoz U."/>
            <person name="Brodie E.L."/>
            <person name="Williams K.H."/>
            <person name="Hubbard S.S."/>
            <person name="Banfield J.F."/>
        </authorList>
    </citation>
    <scope>NUCLEOTIDE SEQUENCE [LARGE SCALE GENOMIC DNA]</scope>
</reference>
<evidence type="ECO:0000313" key="3">
    <source>
        <dbReference type="Proteomes" id="UP000177349"/>
    </source>
</evidence>
<organism evidence="2 3">
    <name type="scientific">Candidatus Komeilibacteria bacterium RIFCSPLOWO2_01_FULL_53_11</name>
    <dbReference type="NCBI Taxonomy" id="1798552"/>
    <lineage>
        <taxon>Bacteria</taxon>
        <taxon>Candidatus Komeiliibacteriota</taxon>
    </lineage>
</organism>
<dbReference type="Proteomes" id="UP000177349">
    <property type="component" value="Unassembled WGS sequence"/>
</dbReference>
<name>A0A1G2BRY2_9BACT</name>
<accession>A0A1G2BRY2</accession>
<evidence type="ECO:0000256" key="1">
    <source>
        <dbReference type="SAM" id="Phobius"/>
    </source>
</evidence>
<protein>
    <submittedName>
        <fullName evidence="2">Uncharacterized protein</fullName>
    </submittedName>
</protein>
<keyword evidence="1" id="KW-0812">Transmembrane</keyword>
<comment type="caution">
    <text evidence="2">The sequence shown here is derived from an EMBL/GenBank/DDBJ whole genome shotgun (WGS) entry which is preliminary data.</text>
</comment>
<gene>
    <name evidence="2" type="ORF">A3B31_00625</name>
</gene>
<feature type="transmembrane region" description="Helical" evidence="1">
    <location>
        <begin position="6"/>
        <end position="25"/>
    </location>
</feature>
<evidence type="ECO:0000313" key="2">
    <source>
        <dbReference type="EMBL" id="OGY91616.1"/>
    </source>
</evidence>
<keyword evidence="1" id="KW-1133">Transmembrane helix</keyword>
<sequence length="224" mass="23947">MKHSFVYLLFGVALLIFMPLLFLSYGGGALPMRQQGPGGTIEVPDKPVPAPVVYGDAACASDTECLLVDKTVFEGVSCCRSCNAQPIDYSSDAYVATSQQVLDTLSAERGDVCKGVMCPQCIGAMPIVNDNFIARCLQGTCAKVELTAAMIAVRKEVSKGRGSVINARFGSVTDAEWPDSCLGIDTGELCAQVITPGYEIEVFYLDTPYTYRTNQDGTVVLLAN</sequence>
<dbReference type="AlphaFoldDB" id="A0A1G2BRY2"/>
<dbReference type="EMBL" id="MHKN01000037">
    <property type="protein sequence ID" value="OGY91616.1"/>
    <property type="molecule type" value="Genomic_DNA"/>
</dbReference>
<keyword evidence="1" id="KW-0472">Membrane</keyword>